<protein>
    <submittedName>
        <fullName evidence="2">Dienelactone hydrolase family protein</fullName>
    </submittedName>
</protein>
<dbReference type="GO" id="GO:0016787">
    <property type="term" value="F:hydrolase activity"/>
    <property type="evidence" value="ECO:0007669"/>
    <property type="project" value="UniProtKB-KW"/>
</dbReference>
<name>A0ABT5XDT3_9EURY</name>
<keyword evidence="3" id="KW-1185">Reference proteome</keyword>
<dbReference type="SUPFAM" id="SSF53474">
    <property type="entry name" value="alpha/beta-Hydrolases"/>
    <property type="match status" value="1"/>
</dbReference>
<evidence type="ECO:0000313" key="3">
    <source>
        <dbReference type="Proteomes" id="UP001215956"/>
    </source>
</evidence>
<dbReference type="EMBL" id="JARFPL010000010">
    <property type="protein sequence ID" value="MDF0592856.1"/>
    <property type="molecule type" value="Genomic_DNA"/>
</dbReference>
<feature type="domain" description="Dienelactone hydrolase" evidence="1">
    <location>
        <begin position="74"/>
        <end position="268"/>
    </location>
</feature>
<dbReference type="InterPro" id="IPR029058">
    <property type="entry name" value="AB_hydrolase_fold"/>
</dbReference>
<reference evidence="2 3" key="1">
    <citation type="submission" date="2023-03" db="EMBL/GenBank/DDBJ databases">
        <title>Whole genome sequencing of Methanotrichaceae archaeon M04Ac.</title>
        <authorList>
            <person name="Khomyakova M.A."/>
            <person name="Merkel A.Y."/>
            <person name="Slobodkin A.I."/>
        </authorList>
    </citation>
    <scope>NUCLEOTIDE SEQUENCE [LARGE SCALE GENOMIC DNA]</scope>
    <source>
        <strain evidence="2 3">M04Ac</strain>
    </source>
</reference>
<gene>
    <name evidence="2" type="ORF">P0O24_04590</name>
</gene>
<accession>A0ABT5XDT3</accession>
<dbReference type="PANTHER" id="PTHR46623:SF6">
    <property type="entry name" value="ALPHA_BETA-HYDROLASES SUPERFAMILY PROTEIN"/>
    <property type="match status" value="1"/>
</dbReference>
<dbReference type="InterPro" id="IPR051049">
    <property type="entry name" value="Dienelactone_hydrolase-like"/>
</dbReference>
<sequence>MDMKFLKMPFLILTLAALVITAGCADRIDDHPEAVGEADGPLRAESSTAMIESDNLTYPAYVAAPAPSRGGGDDPIYPGLVMIHSFNGLEPGYRDLADRLAASGYVVIAPEWQTFERTPLDEAVDGLVGACAAYLIDREDVNGDRLGLTGFCAGGRYTMLFLPQMEEFRSGVAWYGFPYSGGFNDETKPADLIDGLDAPMLIIHGTGDVPSPISGIYEYAAALDAAGKYFELKVYQGEGHGFMIHEGERSESFAALDAEGEMARFFDRTLKG</sequence>
<dbReference type="Pfam" id="PF01738">
    <property type="entry name" value="DLH"/>
    <property type="match status" value="1"/>
</dbReference>
<dbReference type="Gene3D" id="3.40.50.1820">
    <property type="entry name" value="alpha/beta hydrolase"/>
    <property type="match status" value="1"/>
</dbReference>
<organism evidence="2 3">
    <name type="scientific">Candidatus Methanocrinis alkalitolerans</name>
    <dbReference type="NCBI Taxonomy" id="3033395"/>
    <lineage>
        <taxon>Archaea</taxon>
        <taxon>Methanobacteriati</taxon>
        <taxon>Methanobacteriota</taxon>
        <taxon>Stenosarchaea group</taxon>
        <taxon>Methanomicrobia</taxon>
        <taxon>Methanotrichales</taxon>
        <taxon>Methanotrichaceae</taxon>
        <taxon>Methanocrinis</taxon>
    </lineage>
</organism>
<proteinExistence type="predicted"/>
<dbReference type="Proteomes" id="UP001215956">
    <property type="component" value="Unassembled WGS sequence"/>
</dbReference>
<keyword evidence="2" id="KW-0378">Hydrolase</keyword>
<dbReference type="PANTHER" id="PTHR46623">
    <property type="entry name" value="CARBOXYMETHYLENEBUTENOLIDASE-RELATED"/>
    <property type="match status" value="1"/>
</dbReference>
<dbReference type="InterPro" id="IPR002925">
    <property type="entry name" value="Dienelactn_hydro"/>
</dbReference>
<evidence type="ECO:0000313" key="2">
    <source>
        <dbReference type="EMBL" id="MDF0592856.1"/>
    </source>
</evidence>
<dbReference type="PROSITE" id="PS51257">
    <property type="entry name" value="PROKAR_LIPOPROTEIN"/>
    <property type="match status" value="1"/>
</dbReference>
<comment type="caution">
    <text evidence="2">The sequence shown here is derived from an EMBL/GenBank/DDBJ whole genome shotgun (WGS) entry which is preliminary data.</text>
</comment>
<evidence type="ECO:0000259" key="1">
    <source>
        <dbReference type="Pfam" id="PF01738"/>
    </source>
</evidence>